<dbReference type="InterPro" id="IPR011009">
    <property type="entry name" value="Kinase-like_dom_sf"/>
</dbReference>
<gene>
    <name evidence="4" type="ORF">C7H19_05250</name>
</gene>
<dbReference type="PANTHER" id="PTHR10566">
    <property type="entry name" value="CHAPERONE-ACTIVITY OF BC1 COMPLEX CABC1 -RELATED"/>
    <property type="match status" value="1"/>
</dbReference>
<dbReference type="InterPro" id="IPR050154">
    <property type="entry name" value="UbiB_kinase"/>
</dbReference>
<dbReference type="RefSeq" id="WP_106455839.1">
    <property type="nucleotide sequence ID" value="NZ_PXOH01000004.1"/>
</dbReference>
<comment type="similarity">
    <text evidence="1">Belongs to the protein kinase superfamily. ADCK protein kinase family.</text>
</comment>
<comment type="caution">
    <text evidence="4">The sequence shown here is derived from an EMBL/GenBank/DDBJ whole genome shotgun (WGS) entry which is preliminary data.</text>
</comment>
<evidence type="ECO:0000256" key="1">
    <source>
        <dbReference type="ARBA" id="ARBA00009670"/>
    </source>
</evidence>
<keyword evidence="2" id="KW-1133">Transmembrane helix</keyword>
<evidence type="ECO:0000259" key="3">
    <source>
        <dbReference type="PROSITE" id="PS50011"/>
    </source>
</evidence>
<accession>A0A2T1M143</accession>
<feature type="domain" description="Protein kinase" evidence="3">
    <location>
        <begin position="111"/>
        <end position="497"/>
    </location>
</feature>
<organism evidence="4 5">
    <name type="scientific">Aphanothece hegewaldii CCALA 016</name>
    <dbReference type="NCBI Taxonomy" id="2107694"/>
    <lineage>
        <taxon>Bacteria</taxon>
        <taxon>Bacillati</taxon>
        <taxon>Cyanobacteriota</taxon>
        <taxon>Cyanophyceae</taxon>
        <taxon>Oscillatoriophycideae</taxon>
        <taxon>Chroococcales</taxon>
        <taxon>Aphanothecaceae</taxon>
        <taxon>Aphanothece</taxon>
    </lineage>
</organism>
<feature type="transmembrane region" description="Helical" evidence="2">
    <location>
        <begin position="518"/>
        <end position="542"/>
    </location>
</feature>
<reference evidence="4 5" key="1">
    <citation type="submission" date="2018-03" db="EMBL/GenBank/DDBJ databases">
        <title>The ancient ancestry and fast evolution of plastids.</title>
        <authorList>
            <person name="Moore K.R."/>
            <person name="Magnabosco C."/>
            <person name="Momper L."/>
            <person name="Gold D.A."/>
            <person name="Bosak T."/>
            <person name="Fournier G.P."/>
        </authorList>
    </citation>
    <scope>NUCLEOTIDE SEQUENCE [LARGE SCALE GENOMIC DNA]</scope>
    <source>
        <strain evidence="4 5">CCALA 016</strain>
    </source>
</reference>
<evidence type="ECO:0000313" key="4">
    <source>
        <dbReference type="EMBL" id="PSF38396.1"/>
    </source>
</evidence>
<dbReference type="EMBL" id="PXOH01000004">
    <property type="protein sequence ID" value="PSF38396.1"/>
    <property type="molecule type" value="Genomic_DNA"/>
</dbReference>
<dbReference type="InterPro" id="IPR000719">
    <property type="entry name" value="Prot_kinase_dom"/>
</dbReference>
<dbReference type="GO" id="GO:0004672">
    <property type="term" value="F:protein kinase activity"/>
    <property type="evidence" value="ECO:0007669"/>
    <property type="project" value="InterPro"/>
</dbReference>
<dbReference type="PANTHER" id="PTHR10566:SF113">
    <property type="entry name" value="PROTEIN ACTIVITY OF BC1 COMPLEX KINASE 7, CHLOROPLASTIC"/>
    <property type="match status" value="1"/>
</dbReference>
<name>A0A2T1M143_9CHRO</name>
<feature type="transmembrane region" description="Helical" evidence="2">
    <location>
        <begin position="494"/>
        <end position="512"/>
    </location>
</feature>
<reference evidence="4 5" key="2">
    <citation type="submission" date="2018-03" db="EMBL/GenBank/DDBJ databases">
        <authorList>
            <person name="Keele B.F."/>
        </authorList>
    </citation>
    <scope>NUCLEOTIDE SEQUENCE [LARGE SCALE GENOMIC DNA]</scope>
    <source>
        <strain evidence="4 5">CCALA 016</strain>
    </source>
</reference>
<keyword evidence="5" id="KW-1185">Reference proteome</keyword>
<dbReference type="SUPFAM" id="SSF56112">
    <property type="entry name" value="Protein kinase-like (PK-like)"/>
    <property type="match status" value="1"/>
</dbReference>
<keyword evidence="2" id="KW-0812">Transmembrane</keyword>
<dbReference type="GO" id="GO:0005524">
    <property type="term" value="F:ATP binding"/>
    <property type="evidence" value="ECO:0007669"/>
    <property type="project" value="InterPro"/>
</dbReference>
<protein>
    <submittedName>
        <fullName evidence="4">ABC transporter</fullName>
    </submittedName>
</protein>
<dbReference type="Pfam" id="PF03109">
    <property type="entry name" value="ABC1"/>
    <property type="match status" value="1"/>
</dbReference>
<dbReference type="CDD" id="cd05121">
    <property type="entry name" value="ABC1_ADCK3-like"/>
    <property type="match status" value="1"/>
</dbReference>
<evidence type="ECO:0000313" key="5">
    <source>
        <dbReference type="Proteomes" id="UP000239001"/>
    </source>
</evidence>
<dbReference type="OrthoDB" id="500486at2"/>
<sequence>MFALTYATRQKEIIDVVLRNGWDYMRGLLTGGSADEPQIPTPEALRKILVELGPFYVKLGQLLSTRPDLLPPQYIEALSALQAQVPPVSWAAIETVIKEELHYPIEDVFQVINPEPVAAGSIGQIHRATLLNGEEVAIKVLRPGIDKIVAQDSALIRGIAELVAMTEFGRTYNIVNLADDFTKAVKAELDFRQEGLFTEELGKNLAKTRWFDPQQLVIPKVYWELSSSKILVLEWLYGEQLLDADLSEPKTLKTIEERRQEITSLLLRAFFQQYYIDGFFHADPHPGNIFYLKDGRVAILDCGMIGRLDPRTQQILTEMLLAIVDLDAQRCSQLTVKLSDSAQPASTPQLEMDFERMLRKYYNLNLAQINFSEVVYEMLQIARNNKLTLPGNLGLYAKSLANLEGAGRKFNPKINLLEEVKPLMTDLFERQLIGITPLQSSLRTILDLKSISLKSPRQIDVFLDRLTSDTLQWNVRLQDLDPLRRTLEKSVNRLAFSIVIGSLTIGAAIISTKTSTTHLVIISDILFTVASFLGLGLIISIMRSGRLN</sequence>
<dbReference type="PROSITE" id="PS50011">
    <property type="entry name" value="PROTEIN_KINASE_DOM"/>
    <property type="match status" value="1"/>
</dbReference>
<dbReference type="Proteomes" id="UP000239001">
    <property type="component" value="Unassembled WGS sequence"/>
</dbReference>
<keyword evidence="2" id="KW-0472">Membrane</keyword>
<dbReference type="AlphaFoldDB" id="A0A2T1M143"/>
<dbReference type="InterPro" id="IPR004147">
    <property type="entry name" value="ABC1_dom"/>
</dbReference>
<proteinExistence type="inferred from homology"/>
<evidence type="ECO:0000256" key="2">
    <source>
        <dbReference type="SAM" id="Phobius"/>
    </source>
</evidence>